<reference evidence="9" key="2">
    <citation type="submission" date="2013-12" db="EMBL/GenBank/DDBJ databases">
        <title>Evolution of pathogenesis and genome organization in the Tremellales.</title>
        <authorList>
            <person name="Cuomo C."/>
            <person name="Litvintseva A."/>
            <person name="Heitman J."/>
            <person name="Chen Y."/>
            <person name="Sun S."/>
            <person name="Springer D."/>
            <person name="Dromer F."/>
            <person name="Young S."/>
            <person name="Zeng Q."/>
            <person name="Chapman S."/>
            <person name="Gujja S."/>
            <person name="Saif S."/>
            <person name="Birren B."/>
        </authorList>
    </citation>
    <scope>NUCLEOTIDE SEQUENCE [LARGE SCALE GENOMIC DNA]</scope>
    <source>
        <strain evidence="9">CBS 10435</strain>
    </source>
</reference>
<dbReference type="Pfam" id="PF07297">
    <property type="entry name" value="DPM2"/>
    <property type="match status" value="1"/>
</dbReference>
<name>A0A1B9ITH3_9TREE</name>
<keyword evidence="3 7" id="KW-0812">Transmembrane</keyword>
<evidence type="ECO:0000256" key="6">
    <source>
        <dbReference type="ARBA" id="ARBA00023136"/>
    </source>
</evidence>
<dbReference type="PANTHER" id="PTHR15039">
    <property type="entry name" value="DOLICHOL PHOSPHATE-MANNOSE BIOSYNTHESIS REGULATORY PROTEIN"/>
    <property type="match status" value="1"/>
</dbReference>
<evidence type="ECO:0000313" key="8">
    <source>
        <dbReference type="EMBL" id="OCF58842.1"/>
    </source>
</evidence>
<keyword evidence="9" id="KW-1185">Reference proteome</keyword>
<keyword evidence="8" id="KW-0328">Glycosyltransferase</keyword>
<evidence type="ECO:0000256" key="2">
    <source>
        <dbReference type="ARBA" id="ARBA00005478"/>
    </source>
</evidence>
<dbReference type="PANTHER" id="PTHR15039:SF11">
    <property type="entry name" value="DOLICHOL PHOSPHATE-MANNOSE BIOSYNTHESIS REGULATORY PROTEIN"/>
    <property type="match status" value="1"/>
</dbReference>
<dbReference type="GO" id="GO:0006506">
    <property type="term" value="P:GPI anchor biosynthetic process"/>
    <property type="evidence" value="ECO:0007669"/>
    <property type="project" value="TreeGrafter"/>
</dbReference>
<dbReference type="AlphaFoldDB" id="A0A1B9ITH3"/>
<keyword evidence="6 7" id="KW-0472">Membrane</keyword>
<dbReference type="GO" id="GO:0030234">
    <property type="term" value="F:enzyme regulator activity"/>
    <property type="evidence" value="ECO:0007669"/>
    <property type="project" value="UniProtKB-UniRule"/>
</dbReference>
<organism evidence="8 9">
    <name type="scientific">Kwoniella mangroviensis CBS 10435</name>
    <dbReference type="NCBI Taxonomy" id="1331196"/>
    <lineage>
        <taxon>Eukaryota</taxon>
        <taxon>Fungi</taxon>
        <taxon>Dikarya</taxon>
        <taxon>Basidiomycota</taxon>
        <taxon>Agaricomycotina</taxon>
        <taxon>Tremellomycetes</taxon>
        <taxon>Tremellales</taxon>
        <taxon>Cryptococcaceae</taxon>
        <taxon>Kwoniella</taxon>
    </lineage>
</organism>
<dbReference type="GO" id="GO:0005789">
    <property type="term" value="C:endoplasmic reticulum membrane"/>
    <property type="evidence" value="ECO:0007669"/>
    <property type="project" value="UniProtKB-SubCell"/>
</dbReference>
<protein>
    <recommendedName>
        <fullName evidence="7">Dolichol phosphate-mannose biosynthesis regulatory protein</fullName>
    </recommendedName>
</protein>
<dbReference type="GO" id="GO:0033185">
    <property type="term" value="C:dolichol-phosphate-mannose synthase complex"/>
    <property type="evidence" value="ECO:0007669"/>
    <property type="project" value="TreeGrafter"/>
</dbReference>
<dbReference type="EMBL" id="KI669461">
    <property type="protein sequence ID" value="OCF58842.1"/>
    <property type="molecule type" value="Genomic_DNA"/>
</dbReference>
<comment type="subunit">
    <text evidence="7">Component of the dolichol-phosphate mannose (DPM) synthase complex.</text>
</comment>
<dbReference type="STRING" id="1331196.A0A1B9ITH3"/>
<dbReference type="InterPro" id="IPR009914">
    <property type="entry name" value="DPM2"/>
</dbReference>
<keyword evidence="4 7" id="KW-0256">Endoplasmic reticulum</keyword>
<comment type="subcellular location">
    <subcellularLocation>
        <location evidence="1 7">Endoplasmic reticulum membrane</location>
        <topology evidence="1 7">Multi-pass membrane protein</topology>
    </subcellularLocation>
</comment>
<feature type="transmembrane region" description="Helical" evidence="7">
    <location>
        <begin position="6"/>
        <end position="28"/>
    </location>
</feature>
<evidence type="ECO:0000256" key="4">
    <source>
        <dbReference type="ARBA" id="ARBA00022824"/>
    </source>
</evidence>
<evidence type="ECO:0000256" key="5">
    <source>
        <dbReference type="ARBA" id="ARBA00022989"/>
    </source>
</evidence>
<keyword evidence="5 7" id="KW-1133">Transmembrane helix</keyword>
<dbReference type="GO" id="GO:0016757">
    <property type="term" value="F:glycosyltransferase activity"/>
    <property type="evidence" value="ECO:0007669"/>
    <property type="project" value="UniProtKB-KW"/>
</dbReference>
<accession>A0A1B9ITH3</accession>
<gene>
    <name evidence="8" type="ORF">L486_03333</name>
</gene>
<evidence type="ECO:0000256" key="1">
    <source>
        <dbReference type="ARBA" id="ARBA00004477"/>
    </source>
</evidence>
<keyword evidence="8" id="KW-0808">Transferase</keyword>
<dbReference type="UniPathway" id="UPA00378"/>
<dbReference type="Proteomes" id="UP000092583">
    <property type="component" value="Unassembled WGS sequence"/>
</dbReference>
<evidence type="ECO:0000256" key="7">
    <source>
        <dbReference type="RuleBase" id="RU365084"/>
    </source>
</evidence>
<evidence type="ECO:0000256" key="3">
    <source>
        <dbReference type="ARBA" id="ARBA00022692"/>
    </source>
</evidence>
<comment type="caution">
    <text evidence="7">Lacks conserved residue(s) required for the propagation of feature annotation.</text>
</comment>
<reference evidence="8 9" key="1">
    <citation type="submission" date="2013-07" db="EMBL/GenBank/DDBJ databases">
        <title>The Genome Sequence of Kwoniella mangroviensis CBS10435.</title>
        <authorList>
            <consortium name="The Broad Institute Genome Sequencing Platform"/>
            <person name="Cuomo C."/>
            <person name="Litvintseva A."/>
            <person name="Chen Y."/>
            <person name="Heitman J."/>
            <person name="Sun S."/>
            <person name="Springer D."/>
            <person name="Dromer F."/>
            <person name="Young S.K."/>
            <person name="Zeng Q."/>
            <person name="Gargeya S."/>
            <person name="Fitzgerald M."/>
            <person name="Abouelleil A."/>
            <person name="Alvarado L."/>
            <person name="Berlin A.M."/>
            <person name="Chapman S.B."/>
            <person name="Dewar J."/>
            <person name="Goldberg J."/>
            <person name="Griggs A."/>
            <person name="Gujja S."/>
            <person name="Hansen M."/>
            <person name="Howarth C."/>
            <person name="Imamovic A."/>
            <person name="Larimer J."/>
            <person name="McCowan C."/>
            <person name="Murphy C."/>
            <person name="Pearson M."/>
            <person name="Priest M."/>
            <person name="Roberts A."/>
            <person name="Saif S."/>
            <person name="Shea T."/>
            <person name="Sykes S."/>
            <person name="Wortman J."/>
            <person name="Nusbaum C."/>
            <person name="Birren B."/>
        </authorList>
    </citation>
    <scope>NUCLEOTIDE SEQUENCE [LARGE SCALE GENOMIC DNA]</scope>
    <source>
        <strain evidence="8 9">CBS 10435</strain>
    </source>
</reference>
<dbReference type="GO" id="GO:0180047">
    <property type="term" value="P:dolichol phosphate mannose biosynthetic process"/>
    <property type="evidence" value="ECO:0007669"/>
    <property type="project" value="InterPro"/>
</dbReference>
<proteinExistence type="inferred from homology"/>
<dbReference type="OrthoDB" id="311279at2759"/>
<feature type="transmembrane region" description="Helical" evidence="7">
    <location>
        <begin position="40"/>
        <end position="61"/>
    </location>
</feature>
<sequence>MASIITIYLHIRSTGYLFALTSFTPLLLGIKPPQATSDKLLGGAMLFVAAFVFVYYTIWALLLPFISSDSTLHSLFPAREWAIKLPLFLLLSGIAAIGLFFARVTLSEARKKAAKGGKKV</sequence>
<comment type="similarity">
    <text evidence="2 7">Belongs to the DPM2 family.</text>
</comment>
<feature type="transmembrane region" description="Helical" evidence="7">
    <location>
        <begin position="81"/>
        <end position="102"/>
    </location>
</feature>
<comment type="pathway">
    <text evidence="7">Protein modification; protein glycosylation.</text>
</comment>
<comment type="function">
    <text evidence="7">Regulatory subunit of the dolichol-phosphate mannose (DPM) synthase complex; essential for the ER localization.</text>
</comment>
<evidence type="ECO:0000313" key="9">
    <source>
        <dbReference type="Proteomes" id="UP000092583"/>
    </source>
</evidence>